<sequence length="266" mass="30543">MAHNISKRPFDSFAEPNGSKPSSKKPRADSAKLLDKIRVLPIETTERLLDQICQEYPKFAARVQDAYAAHLAKTAAQAPVNFDHYSKECWYTLNKRYARLRPSQQFEIVGDIMEELSEAREEIMGKAGEETRFETRRNALEVLRKICKSVMLCNEQQIRHELMKDWMVLVEFAESMEQLARGMTAVERERYKEEGLYEKLVELQVECESIDMEGLADVYAVFEEDGGEEEDGEEGNEEDEDPEDPAVQPIPPARKRTKVFSVGELS</sequence>
<accession>A0A2J6SL83</accession>
<dbReference type="AlphaFoldDB" id="A0A2J6SL83"/>
<dbReference type="InParanoid" id="A0A2J6SL83"/>
<dbReference type="RefSeq" id="XP_024728421.1">
    <property type="nucleotide sequence ID" value="XM_024881743.1"/>
</dbReference>
<proteinExistence type="predicted"/>
<dbReference type="Proteomes" id="UP000235371">
    <property type="component" value="Unassembled WGS sequence"/>
</dbReference>
<dbReference type="GeneID" id="36589820"/>
<feature type="region of interest" description="Disordered" evidence="1">
    <location>
        <begin position="1"/>
        <end position="29"/>
    </location>
</feature>
<organism evidence="2 3">
    <name type="scientific">Hyaloscypha bicolor E</name>
    <dbReference type="NCBI Taxonomy" id="1095630"/>
    <lineage>
        <taxon>Eukaryota</taxon>
        <taxon>Fungi</taxon>
        <taxon>Dikarya</taxon>
        <taxon>Ascomycota</taxon>
        <taxon>Pezizomycotina</taxon>
        <taxon>Leotiomycetes</taxon>
        <taxon>Helotiales</taxon>
        <taxon>Hyaloscyphaceae</taxon>
        <taxon>Hyaloscypha</taxon>
        <taxon>Hyaloscypha bicolor</taxon>
    </lineage>
</organism>
<feature type="region of interest" description="Disordered" evidence="1">
    <location>
        <begin position="221"/>
        <end position="266"/>
    </location>
</feature>
<feature type="compositionally biased region" description="Acidic residues" evidence="1">
    <location>
        <begin position="222"/>
        <end position="244"/>
    </location>
</feature>
<dbReference type="EMBL" id="KZ613912">
    <property type="protein sequence ID" value="PMD51517.1"/>
    <property type="molecule type" value="Genomic_DNA"/>
</dbReference>
<gene>
    <name evidence="2" type="ORF">K444DRAFT_620610</name>
</gene>
<reference evidence="2 3" key="1">
    <citation type="submission" date="2016-04" db="EMBL/GenBank/DDBJ databases">
        <title>A degradative enzymes factory behind the ericoid mycorrhizal symbiosis.</title>
        <authorList>
            <consortium name="DOE Joint Genome Institute"/>
            <person name="Martino E."/>
            <person name="Morin E."/>
            <person name="Grelet G."/>
            <person name="Kuo A."/>
            <person name="Kohler A."/>
            <person name="Daghino S."/>
            <person name="Barry K."/>
            <person name="Choi C."/>
            <person name="Cichocki N."/>
            <person name="Clum A."/>
            <person name="Copeland A."/>
            <person name="Hainaut M."/>
            <person name="Haridas S."/>
            <person name="Labutti K."/>
            <person name="Lindquist E."/>
            <person name="Lipzen A."/>
            <person name="Khouja H.-R."/>
            <person name="Murat C."/>
            <person name="Ohm R."/>
            <person name="Olson A."/>
            <person name="Spatafora J."/>
            <person name="Veneault-Fourrey C."/>
            <person name="Henrissat B."/>
            <person name="Grigoriev I."/>
            <person name="Martin F."/>
            <person name="Perotto S."/>
        </authorList>
    </citation>
    <scope>NUCLEOTIDE SEQUENCE [LARGE SCALE GENOMIC DNA]</scope>
    <source>
        <strain evidence="2 3">E</strain>
    </source>
</reference>
<evidence type="ECO:0000256" key="1">
    <source>
        <dbReference type="SAM" id="MobiDB-lite"/>
    </source>
</evidence>
<keyword evidence="3" id="KW-1185">Reference proteome</keyword>
<evidence type="ECO:0000313" key="3">
    <source>
        <dbReference type="Proteomes" id="UP000235371"/>
    </source>
</evidence>
<name>A0A2J6SL83_9HELO</name>
<dbReference type="OrthoDB" id="4364733at2759"/>
<evidence type="ECO:0000313" key="2">
    <source>
        <dbReference type="EMBL" id="PMD51517.1"/>
    </source>
</evidence>
<protein>
    <submittedName>
        <fullName evidence="2">Uncharacterized protein</fullName>
    </submittedName>
</protein>